<dbReference type="EMBL" id="JABFTX010000001">
    <property type="protein sequence ID" value="MCE8002206.1"/>
    <property type="molecule type" value="Genomic_DNA"/>
</dbReference>
<comment type="caution">
    <text evidence="2">The sequence shown here is derived from an EMBL/GenBank/DDBJ whole genome shotgun (WGS) entry which is preliminary data.</text>
</comment>
<organism evidence="2 3">
    <name type="scientific">Billgrantia ethanolica</name>
    <dbReference type="NCBI Taxonomy" id="2733486"/>
    <lineage>
        <taxon>Bacteria</taxon>
        <taxon>Pseudomonadati</taxon>
        <taxon>Pseudomonadota</taxon>
        <taxon>Gammaproteobacteria</taxon>
        <taxon>Oceanospirillales</taxon>
        <taxon>Halomonadaceae</taxon>
        <taxon>Billgrantia</taxon>
    </lineage>
</organism>
<sequence>MSSLPPVIVISLPGSSRRARVQAAFDEIGLPFEFHDAVNGAELSDETLASVDQNYAEKEWGHGLNKGEIGCAISHIQLYERMVEKGLEEAIILEDDAQPSEGFIQTLREMLSALPQRAEIAFLHHGKAKSWPIKRSLPNGHKLVRYRYPSAKSRRCIISGRGYWLSQAGAQKLLELAYPIRMPADYLTGYIQRSHIHAYGVEPNLLLETDTPSEIDAVEKRQYGGHTG</sequence>
<name>A0ABS9A055_9GAMM</name>
<evidence type="ECO:0000259" key="1">
    <source>
        <dbReference type="Pfam" id="PF01755"/>
    </source>
</evidence>
<proteinExistence type="predicted"/>
<evidence type="ECO:0000313" key="2">
    <source>
        <dbReference type="EMBL" id="MCE8002206.1"/>
    </source>
</evidence>
<dbReference type="InterPro" id="IPR002654">
    <property type="entry name" value="Glyco_trans_25"/>
</dbReference>
<dbReference type="RefSeq" id="WP_234269001.1">
    <property type="nucleotide sequence ID" value="NZ_JABFTX010000001.1"/>
</dbReference>
<dbReference type="CDD" id="cd06532">
    <property type="entry name" value="Glyco_transf_25"/>
    <property type="match status" value="1"/>
</dbReference>
<protein>
    <submittedName>
        <fullName evidence="2">LPS biosynthesis glycosyltransferase</fullName>
    </submittedName>
</protein>
<reference evidence="2 3" key="1">
    <citation type="journal article" date="2021" name="Front. Microbiol.">
        <title>Aerobic Denitrification and Heterotrophic Sulfur Oxidation in the Genus Halomonas Revealed by Six Novel Species Characterizations and Genome-Based Analysis.</title>
        <authorList>
            <person name="Wang L."/>
            <person name="Shao Z."/>
        </authorList>
    </citation>
    <scope>NUCLEOTIDE SEQUENCE [LARGE SCALE GENOMIC DNA]</scope>
    <source>
        <strain evidence="2 3">MCCC 1A11081</strain>
    </source>
</reference>
<dbReference type="Pfam" id="PF01755">
    <property type="entry name" value="Glyco_transf_25"/>
    <property type="match status" value="1"/>
</dbReference>
<evidence type="ECO:0000313" key="3">
    <source>
        <dbReference type="Proteomes" id="UP001320168"/>
    </source>
</evidence>
<accession>A0ABS9A055</accession>
<feature type="domain" description="Glycosyl transferase family 25" evidence="1">
    <location>
        <begin position="6"/>
        <end position="188"/>
    </location>
</feature>
<gene>
    <name evidence="2" type="ORF">HOP53_05085</name>
</gene>
<keyword evidence="3" id="KW-1185">Reference proteome</keyword>
<dbReference type="Proteomes" id="UP001320168">
    <property type="component" value="Unassembled WGS sequence"/>
</dbReference>